<organism evidence="1">
    <name type="scientific">Candidatus Kentrum sp. TC</name>
    <dbReference type="NCBI Taxonomy" id="2126339"/>
    <lineage>
        <taxon>Bacteria</taxon>
        <taxon>Pseudomonadati</taxon>
        <taxon>Pseudomonadota</taxon>
        <taxon>Gammaproteobacteria</taxon>
        <taxon>Candidatus Kentrum</taxon>
    </lineage>
</organism>
<gene>
    <name evidence="1" type="ORF">BECKTC1821E_GA0114239_11396</name>
</gene>
<name>A0A450Z505_9GAMM</name>
<dbReference type="AlphaFoldDB" id="A0A450Z505"/>
<protein>
    <submittedName>
        <fullName evidence="1">Uncharacterized protein</fullName>
    </submittedName>
</protein>
<sequence length="35" mass="4235">MKTSFRLVLEKDEHPRLREALQLTQPLATAYYMKR</sequence>
<reference evidence="1" key="1">
    <citation type="submission" date="2019-02" db="EMBL/GenBank/DDBJ databases">
        <authorList>
            <person name="Gruber-Vodicka R. H."/>
            <person name="Seah K. B. B."/>
        </authorList>
    </citation>
    <scope>NUCLEOTIDE SEQUENCE</scope>
    <source>
        <strain evidence="1">BECK_BZ125</strain>
    </source>
</reference>
<evidence type="ECO:0000313" key="1">
    <source>
        <dbReference type="EMBL" id="VFK48861.1"/>
    </source>
</evidence>
<dbReference type="EMBL" id="CAADFT010000139">
    <property type="protein sequence ID" value="VFK48861.1"/>
    <property type="molecule type" value="Genomic_DNA"/>
</dbReference>
<accession>A0A450Z505</accession>
<proteinExistence type="predicted"/>